<gene>
    <name evidence="1" type="ORF">Anas_08482</name>
</gene>
<comment type="caution">
    <text evidence="1">The sequence shown here is derived from an EMBL/GenBank/DDBJ whole genome shotgun (WGS) entry which is preliminary data.</text>
</comment>
<sequence length="62" mass="6969">MTEVDVSINIVILGEHSFSSPNEAMIIAFNKKLKQNLDSLNIYEGAAKIFIRLSNYLGKKLK</sequence>
<dbReference type="AlphaFoldDB" id="A0A5N5SM24"/>
<evidence type="ECO:0000313" key="2">
    <source>
        <dbReference type="Proteomes" id="UP000326759"/>
    </source>
</evidence>
<protein>
    <submittedName>
        <fullName evidence="1">Uncharacterized protein</fullName>
    </submittedName>
</protein>
<dbReference type="Proteomes" id="UP000326759">
    <property type="component" value="Unassembled WGS sequence"/>
</dbReference>
<reference evidence="1 2" key="1">
    <citation type="journal article" date="2019" name="PLoS Biol.">
        <title>Sex chromosomes control vertical transmission of feminizing Wolbachia symbionts in an isopod.</title>
        <authorList>
            <person name="Becking T."/>
            <person name="Chebbi M.A."/>
            <person name="Giraud I."/>
            <person name="Moumen B."/>
            <person name="Laverre T."/>
            <person name="Caubet Y."/>
            <person name="Peccoud J."/>
            <person name="Gilbert C."/>
            <person name="Cordaux R."/>
        </authorList>
    </citation>
    <scope>NUCLEOTIDE SEQUENCE [LARGE SCALE GENOMIC DNA]</scope>
    <source>
        <strain evidence="1">ANa2</strain>
        <tissue evidence="1">Whole body excluding digestive tract and cuticle</tissue>
    </source>
</reference>
<name>A0A5N5SM24_9CRUS</name>
<keyword evidence="2" id="KW-1185">Reference proteome</keyword>
<evidence type="ECO:0000313" key="1">
    <source>
        <dbReference type="EMBL" id="KAB7495121.1"/>
    </source>
</evidence>
<organism evidence="1 2">
    <name type="scientific">Armadillidium nasatum</name>
    <dbReference type="NCBI Taxonomy" id="96803"/>
    <lineage>
        <taxon>Eukaryota</taxon>
        <taxon>Metazoa</taxon>
        <taxon>Ecdysozoa</taxon>
        <taxon>Arthropoda</taxon>
        <taxon>Crustacea</taxon>
        <taxon>Multicrustacea</taxon>
        <taxon>Malacostraca</taxon>
        <taxon>Eumalacostraca</taxon>
        <taxon>Peracarida</taxon>
        <taxon>Isopoda</taxon>
        <taxon>Oniscidea</taxon>
        <taxon>Crinocheta</taxon>
        <taxon>Armadillidiidae</taxon>
        <taxon>Armadillidium</taxon>
    </lineage>
</organism>
<proteinExistence type="predicted"/>
<dbReference type="EMBL" id="SEYY01023051">
    <property type="protein sequence ID" value="KAB7495121.1"/>
    <property type="molecule type" value="Genomic_DNA"/>
</dbReference>
<accession>A0A5N5SM24</accession>